<dbReference type="NCBIfam" id="NF046100">
    <property type="entry name" value="RSP_2648_fam_PIN"/>
    <property type="match status" value="1"/>
</dbReference>
<sequence>MRAVLDACVLYPTATRSLLLVAAGGGHFVPVWSERILEEWARAMARDGAAAEAATRGVIAALEARWQASVVPDAVSPDLPDPNDTHVLGACLAGGAGVLVTRNLRDFPRRRLAGHGVMPSDPDSFLLGFARSGADFASAAEDMRVQAGWTDDLRSFLKRAGLPRLGKFLAAA</sequence>
<name>A0A5B8FI05_9RHOB</name>
<reference evidence="2 3" key="1">
    <citation type="submission" date="2019-06" db="EMBL/GenBank/DDBJ databases">
        <title>Genome sequence of Rhodobacteraceae bacterium D4M1.</title>
        <authorList>
            <person name="Cao J."/>
        </authorList>
    </citation>
    <scope>NUCLEOTIDE SEQUENCE [LARGE SCALE GENOMIC DNA]</scope>
    <source>
        <strain evidence="2 3">D4M1</strain>
    </source>
</reference>
<dbReference type="EMBL" id="CP040818">
    <property type="protein sequence ID" value="QDL93101.1"/>
    <property type="molecule type" value="Genomic_DNA"/>
</dbReference>
<evidence type="ECO:0000259" key="1">
    <source>
        <dbReference type="Pfam" id="PF13470"/>
    </source>
</evidence>
<keyword evidence="3" id="KW-1185">Reference proteome</keyword>
<organism evidence="2 3">
    <name type="scientific">Paroceanicella profunda</name>
    <dbReference type="NCBI Taxonomy" id="2579971"/>
    <lineage>
        <taxon>Bacteria</taxon>
        <taxon>Pseudomonadati</taxon>
        <taxon>Pseudomonadota</taxon>
        <taxon>Alphaproteobacteria</taxon>
        <taxon>Rhodobacterales</taxon>
        <taxon>Paracoccaceae</taxon>
        <taxon>Paroceanicella</taxon>
    </lineage>
</organism>
<dbReference type="OrthoDB" id="211933at2"/>
<dbReference type="InterPro" id="IPR002716">
    <property type="entry name" value="PIN_dom"/>
</dbReference>
<dbReference type="RefSeq" id="WP_138575093.1">
    <property type="nucleotide sequence ID" value="NZ_CP040818.1"/>
</dbReference>
<dbReference type="Pfam" id="PF13470">
    <property type="entry name" value="PIN_3"/>
    <property type="match status" value="1"/>
</dbReference>
<evidence type="ECO:0000313" key="2">
    <source>
        <dbReference type="EMBL" id="QDL93101.1"/>
    </source>
</evidence>
<accession>A0A5B8FI05</accession>
<evidence type="ECO:0000313" key="3">
    <source>
        <dbReference type="Proteomes" id="UP000305888"/>
    </source>
</evidence>
<dbReference type="KEGG" id="ppru:FDP22_15695"/>
<protein>
    <submittedName>
        <fullName evidence="2">PIN domain-containing protein</fullName>
    </submittedName>
</protein>
<proteinExistence type="predicted"/>
<dbReference type="Proteomes" id="UP000305888">
    <property type="component" value="Chromosome"/>
</dbReference>
<gene>
    <name evidence="2" type="ORF">FDP22_15695</name>
</gene>
<feature type="domain" description="PIN" evidence="1">
    <location>
        <begin position="2"/>
        <end position="104"/>
    </location>
</feature>
<dbReference type="AlphaFoldDB" id="A0A5B8FI05"/>